<dbReference type="PANTHER" id="PTHR15549:SF33">
    <property type="entry name" value="MEMBRANE PROTEIN WSC4, PUTATIVE (AFU_ORTHOLOGUE AFUA_5G09020)-RELATED"/>
    <property type="match status" value="1"/>
</dbReference>
<evidence type="ECO:0000256" key="4">
    <source>
        <dbReference type="ARBA" id="ARBA00023136"/>
    </source>
</evidence>
<evidence type="ECO:0000256" key="2">
    <source>
        <dbReference type="ARBA" id="ARBA00022692"/>
    </source>
</evidence>
<evidence type="ECO:0000313" key="7">
    <source>
        <dbReference type="EMBL" id="RPA74947.1"/>
    </source>
</evidence>
<accession>A0A3N4HNU0</accession>
<comment type="subcellular location">
    <subcellularLocation>
        <location evidence="1">Membrane</location>
        <topology evidence="1">Single-pass membrane protein</topology>
    </subcellularLocation>
</comment>
<dbReference type="OrthoDB" id="5358959at2759"/>
<keyword evidence="2 6" id="KW-0812">Transmembrane</keyword>
<dbReference type="GO" id="GO:0016020">
    <property type="term" value="C:membrane"/>
    <property type="evidence" value="ECO:0007669"/>
    <property type="project" value="UniProtKB-SubCell"/>
</dbReference>
<evidence type="ECO:0000313" key="8">
    <source>
        <dbReference type="Proteomes" id="UP000275078"/>
    </source>
</evidence>
<evidence type="ECO:0000256" key="6">
    <source>
        <dbReference type="SAM" id="Phobius"/>
    </source>
</evidence>
<dbReference type="InterPro" id="IPR051694">
    <property type="entry name" value="Immunoregulatory_rcpt-like"/>
</dbReference>
<proteinExistence type="predicted"/>
<feature type="region of interest" description="Disordered" evidence="5">
    <location>
        <begin position="500"/>
        <end position="519"/>
    </location>
</feature>
<name>A0A3N4HNU0_ASCIM</name>
<feature type="compositionally biased region" description="Basic and acidic residues" evidence="5">
    <location>
        <begin position="349"/>
        <end position="360"/>
    </location>
</feature>
<dbReference type="Proteomes" id="UP000275078">
    <property type="component" value="Unassembled WGS sequence"/>
</dbReference>
<feature type="region of interest" description="Disordered" evidence="5">
    <location>
        <begin position="99"/>
        <end position="121"/>
    </location>
</feature>
<dbReference type="PANTHER" id="PTHR15549">
    <property type="entry name" value="PAIRED IMMUNOGLOBULIN-LIKE TYPE 2 RECEPTOR"/>
    <property type="match status" value="1"/>
</dbReference>
<dbReference type="GO" id="GO:0071944">
    <property type="term" value="C:cell periphery"/>
    <property type="evidence" value="ECO:0007669"/>
    <property type="project" value="UniProtKB-ARBA"/>
</dbReference>
<feature type="compositionally biased region" description="Low complexity" evidence="5">
    <location>
        <begin position="309"/>
        <end position="339"/>
    </location>
</feature>
<keyword evidence="4 6" id="KW-0472">Membrane</keyword>
<evidence type="ECO:0000256" key="3">
    <source>
        <dbReference type="ARBA" id="ARBA00022989"/>
    </source>
</evidence>
<keyword evidence="8" id="KW-1185">Reference proteome</keyword>
<feature type="transmembrane region" description="Helical" evidence="6">
    <location>
        <begin position="364"/>
        <end position="390"/>
    </location>
</feature>
<gene>
    <name evidence="7" type="ORF">BJ508DRAFT_332606</name>
</gene>
<feature type="region of interest" description="Disordered" evidence="5">
    <location>
        <begin position="396"/>
        <end position="415"/>
    </location>
</feature>
<dbReference type="EMBL" id="ML119776">
    <property type="protein sequence ID" value="RPA74947.1"/>
    <property type="molecule type" value="Genomic_DNA"/>
</dbReference>
<organism evidence="7 8">
    <name type="scientific">Ascobolus immersus RN42</name>
    <dbReference type="NCBI Taxonomy" id="1160509"/>
    <lineage>
        <taxon>Eukaryota</taxon>
        <taxon>Fungi</taxon>
        <taxon>Dikarya</taxon>
        <taxon>Ascomycota</taxon>
        <taxon>Pezizomycotina</taxon>
        <taxon>Pezizomycetes</taxon>
        <taxon>Pezizales</taxon>
        <taxon>Ascobolaceae</taxon>
        <taxon>Ascobolus</taxon>
    </lineage>
</organism>
<sequence length="610" mass="65181">MSVFPTNTNIGIAMESEVFSRFKQIAGYLETNLLIVKEEAIDENTHRALPSRYDNLHSRIQVSFASFERLTLFPVPGFSPGQLLDHWSSASLSVPLRSTGRSNDITDDHRQRSITSPKAAKRRAAFFRPARTSPATNTITTFCSANIAESHHHSTYESSSVTERNEGKERRKEIAKERTGATMKHLPPILLALAALYTPTLVQAARREPPSLGVPPLRHHNNVRAVPIPAVFRRQDSGPCADIYVYCPNTETCVIPGYTCCTFPGGCRPGTYCDPAKPGEDDSKNGCCPNGQKCETGGGVTTEDPRTKSSTSTTTTSSSTTSSTESVSTSTRVVTSTREPLTTTGPTNKPEENTQKDSDKPSTAVITGAAVGGTLGLVLLILLIVAFIFLRRRRNNAKGGKTTPPTPGDGIAYHGLNKEAPSAYLATSGAYPDARSDQMLDMYPPSPLGAAPPSTIGSTVVSPIGGVGPNGTAFGPESYGEQPQSPADIAKYQLAREHYAPGTTDGSRTEVPGSFYAGSEPGVQLPADYYEWKRQREAQGLSPHLAALPVEVPAEHVRVTSVGGMSEIDGSERVAPVELDGSQRVEMAGGGEGIKQYGFGDRGNWGSALP</sequence>
<evidence type="ECO:0000256" key="5">
    <source>
        <dbReference type="SAM" id="MobiDB-lite"/>
    </source>
</evidence>
<feature type="region of interest" description="Disordered" evidence="5">
    <location>
        <begin position="296"/>
        <end position="362"/>
    </location>
</feature>
<dbReference type="AlphaFoldDB" id="A0A3N4HNU0"/>
<reference evidence="7 8" key="1">
    <citation type="journal article" date="2018" name="Nat. Ecol. Evol.">
        <title>Pezizomycetes genomes reveal the molecular basis of ectomycorrhizal truffle lifestyle.</title>
        <authorList>
            <person name="Murat C."/>
            <person name="Payen T."/>
            <person name="Noel B."/>
            <person name="Kuo A."/>
            <person name="Morin E."/>
            <person name="Chen J."/>
            <person name="Kohler A."/>
            <person name="Krizsan K."/>
            <person name="Balestrini R."/>
            <person name="Da Silva C."/>
            <person name="Montanini B."/>
            <person name="Hainaut M."/>
            <person name="Levati E."/>
            <person name="Barry K.W."/>
            <person name="Belfiori B."/>
            <person name="Cichocki N."/>
            <person name="Clum A."/>
            <person name="Dockter R.B."/>
            <person name="Fauchery L."/>
            <person name="Guy J."/>
            <person name="Iotti M."/>
            <person name="Le Tacon F."/>
            <person name="Lindquist E.A."/>
            <person name="Lipzen A."/>
            <person name="Malagnac F."/>
            <person name="Mello A."/>
            <person name="Molinier V."/>
            <person name="Miyauchi S."/>
            <person name="Poulain J."/>
            <person name="Riccioni C."/>
            <person name="Rubini A."/>
            <person name="Sitrit Y."/>
            <person name="Splivallo R."/>
            <person name="Traeger S."/>
            <person name="Wang M."/>
            <person name="Zifcakova L."/>
            <person name="Wipf D."/>
            <person name="Zambonelli A."/>
            <person name="Paolocci F."/>
            <person name="Nowrousian M."/>
            <person name="Ottonello S."/>
            <person name="Baldrian P."/>
            <person name="Spatafora J.W."/>
            <person name="Henrissat B."/>
            <person name="Nagy L.G."/>
            <person name="Aury J.M."/>
            <person name="Wincker P."/>
            <person name="Grigoriev I.V."/>
            <person name="Bonfante P."/>
            <person name="Martin F.M."/>
        </authorList>
    </citation>
    <scope>NUCLEOTIDE SEQUENCE [LARGE SCALE GENOMIC DNA]</scope>
    <source>
        <strain evidence="7 8">RN42</strain>
    </source>
</reference>
<protein>
    <submittedName>
        <fullName evidence="7">Uncharacterized protein</fullName>
    </submittedName>
</protein>
<keyword evidence="3 6" id="KW-1133">Transmembrane helix</keyword>
<feature type="region of interest" description="Disordered" evidence="5">
    <location>
        <begin position="582"/>
        <end position="610"/>
    </location>
</feature>
<evidence type="ECO:0000256" key="1">
    <source>
        <dbReference type="ARBA" id="ARBA00004167"/>
    </source>
</evidence>